<dbReference type="PANTHER" id="PTHR15711:SF32">
    <property type="entry name" value="RAP GTPASE ACTIVATING PROTEIN 1, ISOFORM H"/>
    <property type="match status" value="1"/>
</dbReference>
<dbReference type="AlphaFoldDB" id="A0A7R8ZC38"/>
<gene>
    <name evidence="2" type="ORF">TDIB3V08_LOCUS8434</name>
</gene>
<protein>
    <submittedName>
        <fullName evidence="2">Uncharacterized protein</fullName>
    </submittedName>
</protein>
<dbReference type="Pfam" id="PF21022">
    <property type="entry name" value="Rap-GAP_dimer"/>
    <property type="match status" value="1"/>
</dbReference>
<proteinExistence type="predicted"/>
<dbReference type="SUPFAM" id="SSF111347">
    <property type="entry name" value="Rap/Ran-GAP"/>
    <property type="match status" value="1"/>
</dbReference>
<organism evidence="2">
    <name type="scientific">Timema douglasi</name>
    <name type="common">Walking stick</name>
    <dbReference type="NCBI Taxonomy" id="61478"/>
    <lineage>
        <taxon>Eukaryota</taxon>
        <taxon>Metazoa</taxon>
        <taxon>Ecdysozoa</taxon>
        <taxon>Arthropoda</taxon>
        <taxon>Hexapoda</taxon>
        <taxon>Insecta</taxon>
        <taxon>Pterygota</taxon>
        <taxon>Neoptera</taxon>
        <taxon>Polyneoptera</taxon>
        <taxon>Phasmatodea</taxon>
        <taxon>Timematodea</taxon>
        <taxon>Timematoidea</taxon>
        <taxon>Timematidae</taxon>
        <taxon>Timema</taxon>
    </lineage>
</organism>
<dbReference type="InterPro" id="IPR050989">
    <property type="entry name" value="Rap1_Ran_GAP"/>
</dbReference>
<dbReference type="GO" id="GO:0005737">
    <property type="term" value="C:cytoplasm"/>
    <property type="evidence" value="ECO:0007669"/>
    <property type="project" value="TreeGrafter"/>
</dbReference>
<reference evidence="2" key="1">
    <citation type="submission" date="2020-11" db="EMBL/GenBank/DDBJ databases">
        <authorList>
            <person name="Tran Van P."/>
        </authorList>
    </citation>
    <scope>NUCLEOTIDE SEQUENCE</scope>
</reference>
<accession>A0A7R8ZC38</accession>
<name>A0A7R8ZC38_TIMDO</name>
<dbReference type="PANTHER" id="PTHR15711">
    <property type="entry name" value="RAP GTPASE-ACTIVATING PROTEIN"/>
    <property type="match status" value="1"/>
</dbReference>
<dbReference type="GO" id="GO:0005096">
    <property type="term" value="F:GTPase activator activity"/>
    <property type="evidence" value="ECO:0007669"/>
    <property type="project" value="InterPro"/>
</dbReference>
<evidence type="ECO:0000256" key="1">
    <source>
        <dbReference type="SAM" id="MobiDB-lite"/>
    </source>
</evidence>
<evidence type="ECO:0000313" key="2">
    <source>
        <dbReference type="EMBL" id="CAD7202249.1"/>
    </source>
</evidence>
<feature type="region of interest" description="Disordered" evidence="1">
    <location>
        <begin position="223"/>
        <end position="250"/>
    </location>
</feature>
<sequence>MDSRAMRGCYNSPMASLVLTDSSQLTSDSQHLGTTVPCETGLALHTSTSSVSLRRDDITVSGRIHIHEPPCHIGGRRAAYRPPQTLRLLLTRTGEMGVSPWLLWPGRRVERHLGKATPSSPDRDSNLNLLILGSRAQHATSMLVNYATEYVMLVADDRLLLTKGCGTFLLQEHLNFIGQDESLGPVCLSVKTENVASQEHMRILLRLKTGTMHELVPSSCLVPSPSPHRMAKGERRGVAWPRPTQPTKVPLRTNKNRWITETVDGASYRTGLAEK</sequence>
<dbReference type="EMBL" id="OA569148">
    <property type="protein sequence ID" value="CAD7202249.1"/>
    <property type="molecule type" value="Genomic_DNA"/>
</dbReference>
<dbReference type="Gene3D" id="3.30.1120.160">
    <property type="match status" value="1"/>
</dbReference>
<dbReference type="GO" id="GO:0051056">
    <property type="term" value="P:regulation of small GTPase mediated signal transduction"/>
    <property type="evidence" value="ECO:0007669"/>
    <property type="project" value="InterPro"/>
</dbReference>
<dbReference type="InterPro" id="IPR035974">
    <property type="entry name" value="Rap/Ran-GAP_sf"/>
</dbReference>